<evidence type="ECO:0000313" key="2">
    <source>
        <dbReference type="Proteomes" id="UP000326950"/>
    </source>
</evidence>
<keyword evidence="2" id="KW-1185">Reference proteome</keyword>
<reference evidence="1 2" key="1">
    <citation type="submission" date="2019-04" db="EMBL/GenBank/DDBJ databases">
        <title>Friends and foes A comparative genomics study of 23 Aspergillus species from section Flavi.</title>
        <authorList>
            <consortium name="DOE Joint Genome Institute"/>
            <person name="Kjaerbolling I."/>
            <person name="Vesth T."/>
            <person name="Frisvad J.C."/>
            <person name="Nybo J.L."/>
            <person name="Theobald S."/>
            <person name="Kildgaard S."/>
            <person name="Isbrandt T."/>
            <person name="Kuo A."/>
            <person name="Sato A."/>
            <person name="Lyhne E.K."/>
            <person name="Kogle M.E."/>
            <person name="Wiebenga A."/>
            <person name="Kun R.S."/>
            <person name="Lubbers R.J."/>
            <person name="Makela M.R."/>
            <person name="Barry K."/>
            <person name="Chovatia M."/>
            <person name="Clum A."/>
            <person name="Daum C."/>
            <person name="Haridas S."/>
            <person name="He G."/>
            <person name="LaButti K."/>
            <person name="Lipzen A."/>
            <person name="Mondo S."/>
            <person name="Riley R."/>
            <person name="Salamov A."/>
            <person name="Simmons B.A."/>
            <person name="Magnuson J.K."/>
            <person name="Henrissat B."/>
            <person name="Mortensen U.H."/>
            <person name="Larsen T.O."/>
            <person name="Devries R.P."/>
            <person name="Grigoriev I.V."/>
            <person name="Machida M."/>
            <person name="Baker S.E."/>
            <person name="Andersen M.R."/>
        </authorList>
    </citation>
    <scope>NUCLEOTIDE SEQUENCE [LARGE SCALE GENOMIC DNA]</scope>
    <source>
        <strain evidence="1 2">CBS 117626</strain>
    </source>
</reference>
<organism evidence="1 2">
    <name type="scientific">Aspergillus tamarii</name>
    <dbReference type="NCBI Taxonomy" id="41984"/>
    <lineage>
        <taxon>Eukaryota</taxon>
        <taxon>Fungi</taxon>
        <taxon>Dikarya</taxon>
        <taxon>Ascomycota</taxon>
        <taxon>Pezizomycotina</taxon>
        <taxon>Eurotiomycetes</taxon>
        <taxon>Eurotiomycetidae</taxon>
        <taxon>Eurotiales</taxon>
        <taxon>Aspergillaceae</taxon>
        <taxon>Aspergillus</taxon>
        <taxon>Aspergillus subgen. Circumdati</taxon>
    </lineage>
</organism>
<proteinExistence type="predicted"/>
<sequence>MSHVRDYYQGRKSVSDNNNNRCLSRLFNVSSVTTFEWKVALTHAVSYSPDQYDMATEVFITINDLGNVACSYVEADNTAATEIPLDHIRKAFRRMSSSFKLPMN</sequence>
<dbReference type="EMBL" id="ML738625">
    <property type="protein sequence ID" value="KAE8162756.1"/>
    <property type="molecule type" value="Genomic_DNA"/>
</dbReference>
<evidence type="ECO:0000313" key="1">
    <source>
        <dbReference type="EMBL" id="KAE8162756.1"/>
    </source>
</evidence>
<protein>
    <submittedName>
        <fullName evidence="1">Uncharacterized protein</fullName>
    </submittedName>
</protein>
<dbReference type="AlphaFoldDB" id="A0A5N6UVS7"/>
<accession>A0A5N6UVS7</accession>
<dbReference type="OrthoDB" id="4249675at2759"/>
<name>A0A5N6UVS7_ASPTM</name>
<gene>
    <name evidence="1" type="ORF">BDV40DRAFT_300167</name>
</gene>
<dbReference type="Proteomes" id="UP000326950">
    <property type="component" value="Unassembled WGS sequence"/>
</dbReference>